<comment type="cofactor">
    <cofactor evidence="1">
        <name>Mg(2+)</name>
        <dbReference type="ChEBI" id="CHEBI:18420"/>
    </cofactor>
</comment>
<feature type="domain" description="PPM-type phosphatase" evidence="2">
    <location>
        <begin position="1"/>
        <end position="272"/>
    </location>
</feature>
<dbReference type="SUPFAM" id="SSF81606">
    <property type="entry name" value="PP2C-like"/>
    <property type="match status" value="1"/>
</dbReference>
<dbReference type="PANTHER" id="PTHR12320">
    <property type="entry name" value="PROTEIN PHOSPHATASE 2C"/>
    <property type="match status" value="1"/>
</dbReference>
<dbReference type="Proteomes" id="UP001189429">
    <property type="component" value="Unassembled WGS sequence"/>
</dbReference>
<keyword evidence="4" id="KW-1185">Reference proteome</keyword>
<reference evidence="3" key="1">
    <citation type="submission" date="2023-10" db="EMBL/GenBank/DDBJ databases">
        <authorList>
            <person name="Chen Y."/>
            <person name="Shah S."/>
            <person name="Dougan E. K."/>
            <person name="Thang M."/>
            <person name="Chan C."/>
        </authorList>
    </citation>
    <scope>NUCLEOTIDE SEQUENCE [LARGE SCALE GENOMIC DNA]</scope>
</reference>
<dbReference type="PANTHER" id="PTHR12320:SF1">
    <property type="entry name" value="PROTEIN PHOSPHATASE PTC7 HOMOLOG"/>
    <property type="match status" value="1"/>
</dbReference>
<comment type="cofactor">
    <cofactor evidence="1">
        <name>Mn(2+)</name>
        <dbReference type="ChEBI" id="CHEBI:29035"/>
    </cofactor>
</comment>
<keyword evidence="1" id="KW-0904">Protein phosphatase</keyword>
<keyword evidence="1" id="KW-0479">Metal-binding</keyword>
<comment type="catalytic activity">
    <reaction evidence="1">
        <text>O-phospho-L-seryl-[protein] + H2O = L-seryl-[protein] + phosphate</text>
        <dbReference type="Rhea" id="RHEA:20629"/>
        <dbReference type="Rhea" id="RHEA-COMP:9863"/>
        <dbReference type="Rhea" id="RHEA-COMP:11604"/>
        <dbReference type="ChEBI" id="CHEBI:15377"/>
        <dbReference type="ChEBI" id="CHEBI:29999"/>
        <dbReference type="ChEBI" id="CHEBI:43474"/>
        <dbReference type="ChEBI" id="CHEBI:83421"/>
        <dbReference type="EC" id="3.1.3.16"/>
    </reaction>
</comment>
<dbReference type="EMBL" id="CAUYUJ010016662">
    <property type="protein sequence ID" value="CAK0867615.1"/>
    <property type="molecule type" value="Genomic_DNA"/>
</dbReference>
<dbReference type="InterPro" id="IPR001932">
    <property type="entry name" value="PPM-type_phosphatase-like_dom"/>
</dbReference>
<keyword evidence="1" id="KW-0460">Magnesium</keyword>
<gene>
    <name evidence="3" type="ORF">PCOR1329_LOCUS54516</name>
</gene>
<dbReference type="Gene3D" id="3.60.40.10">
    <property type="entry name" value="PPM-type phosphatase domain"/>
    <property type="match status" value="1"/>
</dbReference>
<evidence type="ECO:0000259" key="2">
    <source>
        <dbReference type="PROSITE" id="PS51746"/>
    </source>
</evidence>
<sequence>MQGVDDADVTLASPMILGVCDGVSQVEDLGVNASIFPKELLRSCEELATEQLVVDPDDLQAIQGNYTGPLSLLKKAYRETDAEGATSVLLAVMDNSSQVHGKLHPMIGVITLGDCALVMLRRGSGNRQGPLQVVLHTEMQRIGGHSQTPLQLSRIHDAGFEEKDAIETIERGSGLHITSAYEGDVLILGSDGVFDNLFLDEVVNICNDSLRPPLREQATFVPTHPALLGEIAQRIVERAHEKSAKSSRKLQSYTPVGLGGKADDTSVVVAEVVEWTHSRREVWQRSRRPPKWRGLFGCCAPDGCTTFCERGASDSEEEDGDESPRVEESWIQETNSDHCLCCIL</sequence>
<organism evidence="3 4">
    <name type="scientific">Prorocentrum cordatum</name>
    <dbReference type="NCBI Taxonomy" id="2364126"/>
    <lineage>
        <taxon>Eukaryota</taxon>
        <taxon>Sar</taxon>
        <taxon>Alveolata</taxon>
        <taxon>Dinophyceae</taxon>
        <taxon>Prorocentrales</taxon>
        <taxon>Prorocentraceae</taxon>
        <taxon>Prorocentrum</taxon>
    </lineage>
</organism>
<dbReference type="PROSITE" id="PS51746">
    <property type="entry name" value="PPM_2"/>
    <property type="match status" value="1"/>
</dbReference>
<comment type="caution">
    <text evidence="3">The sequence shown here is derived from an EMBL/GenBank/DDBJ whole genome shotgun (WGS) entry which is preliminary data.</text>
</comment>
<comment type="similarity">
    <text evidence="1">Belongs to the PP2C family.</text>
</comment>
<comment type="catalytic activity">
    <reaction evidence="1">
        <text>O-phospho-L-threonyl-[protein] + H2O = L-threonyl-[protein] + phosphate</text>
        <dbReference type="Rhea" id="RHEA:47004"/>
        <dbReference type="Rhea" id="RHEA-COMP:11060"/>
        <dbReference type="Rhea" id="RHEA-COMP:11605"/>
        <dbReference type="ChEBI" id="CHEBI:15377"/>
        <dbReference type="ChEBI" id="CHEBI:30013"/>
        <dbReference type="ChEBI" id="CHEBI:43474"/>
        <dbReference type="ChEBI" id="CHEBI:61977"/>
        <dbReference type="EC" id="3.1.3.16"/>
    </reaction>
</comment>
<dbReference type="EC" id="3.1.3.16" evidence="1"/>
<dbReference type="InterPro" id="IPR039123">
    <property type="entry name" value="PPTC7"/>
</dbReference>
<keyword evidence="1" id="KW-0464">Manganese</keyword>
<evidence type="ECO:0000256" key="1">
    <source>
        <dbReference type="RuleBase" id="RU366020"/>
    </source>
</evidence>
<evidence type="ECO:0000313" key="4">
    <source>
        <dbReference type="Proteomes" id="UP001189429"/>
    </source>
</evidence>
<dbReference type="InterPro" id="IPR036457">
    <property type="entry name" value="PPM-type-like_dom_sf"/>
</dbReference>
<protein>
    <recommendedName>
        <fullName evidence="1">Protein phosphatase</fullName>
        <ecNumber evidence="1">3.1.3.16</ecNumber>
    </recommendedName>
</protein>
<evidence type="ECO:0000313" key="3">
    <source>
        <dbReference type="EMBL" id="CAK0867615.1"/>
    </source>
</evidence>
<proteinExistence type="inferred from homology"/>
<name>A0ABN9V6I4_9DINO</name>
<dbReference type="SMART" id="SM00332">
    <property type="entry name" value="PP2Cc"/>
    <property type="match status" value="1"/>
</dbReference>
<accession>A0ABN9V6I4</accession>
<keyword evidence="1" id="KW-0378">Hydrolase</keyword>